<keyword evidence="2" id="KW-1185">Reference proteome</keyword>
<dbReference type="EMBL" id="MN095772">
    <property type="protein sequence ID" value="QFR57839.1"/>
    <property type="molecule type" value="Genomic_DNA"/>
</dbReference>
<dbReference type="Proteomes" id="UP000325424">
    <property type="component" value="Segment"/>
</dbReference>
<gene>
    <name evidence="1" type="ORF">CPT_Moby_091</name>
</gene>
<reference evidence="2" key="1">
    <citation type="submission" date="2019-06" db="EMBL/GenBank/DDBJ databases">
        <title>Complete genome sequence of Stenotrophomonas phage Moby.</title>
        <authorList>
            <person name="Vicary A."/>
            <person name="Newkirk H."/>
            <person name="Moreland R."/>
            <person name="Liu M."/>
            <person name="Ramsey J."/>
            <person name="Gonzalez C.F."/>
            <person name="Leavitt J."/>
        </authorList>
    </citation>
    <scope>NUCLEOTIDE SEQUENCE [LARGE SCALE GENOMIC DNA]</scope>
</reference>
<evidence type="ECO:0000313" key="2">
    <source>
        <dbReference type="Proteomes" id="UP000325424"/>
    </source>
</evidence>
<accession>A0A5P8PME7</accession>
<proteinExistence type="predicted"/>
<protein>
    <submittedName>
        <fullName evidence="1">Uncharacterized protein</fullName>
    </submittedName>
</protein>
<evidence type="ECO:0000313" key="1">
    <source>
        <dbReference type="EMBL" id="QFR57839.1"/>
    </source>
</evidence>
<sequence length="81" mass="9044">MSEKERSKSGSNDPVIKAKLDQINRLYGELEDYAIENNLRFHYSGPAGYGDGGSFDPYYVGVYDEYTGEESDGWQASSQSC</sequence>
<organism evidence="1 2">
    <name type="scientific">Stenotrophomonas phage Moby</name>
    <dbReference type="NCBI Taxonomy" id="2601680"/>
    <lineage>
        <taxon>Viruses</taxon>
        <taxon>Duplodnaviria</taxon>
        <taxon>Heunggongvirae</taxon>
        <taxon>Uroviricota</taxon>
        <taxon>Caudoviricetes</taxon>
        <taxon>Menderavirus</taxon>
        <taxon>Menderavirus moby</taxon>
    </lineage>
</organism>
<name>A0A5P8PME7_9CAUD</name>